<evidence type="ECO:0000313" key="2">
    <source>
        <dbReference type="Proteomes" id="UP000541154"/>
    </source>
</evidence>
<keyword evidence="2" id="KW-1185">Reference proteome</keyword>
<sequence>MSLVDAIGVISGALTIVGFGIDNFGESSTSVSIIKVAVTLDGTGGTTDAGGDLPDVRIWNDLGSFVGMKADPDHVNNGNLSEISIDHGSQGVYTLFSTNSDAICVALVTTTWSDDRGGNQYAVSGDYGKECGANWLASNMYYNSEQDHQPNCFWINADGDQLSTGKCNGIDFGVRDEEDPNAIKYYVKDKRDAPVRARQQKRRPAWADSDLVISDSKHHSAKSLGESGTSLGPDFAHAGESLFCDMDSETLYAFCSENGFKACFDFGSQTVTNSETDYMSTDDAGAAGRYTRVLD</sequence>
<dbReference type="Proteomes" id="UP000541154">
    <property type="component" value="Unassembled WGS sequence"/>
</dbReference>
<name>A0A8H6A8N0_PETAA</name>
<accession>A0A8H6A8N0</accession>
<evidence type="ECO:0000313" key="1">
    <source>
        <dbReference type="EMBL" id="KAF5862551.1"/>
    </source>
</evidence>
<organism evidence="1 2">
    <name type="scientific">Petromyces alliaceus</name>
    <name type="common">Aspergillus alliaceus</name>
    <dbReference type="NCBI Taxonomy" id="209559"/>
    <lineage>
        <taxon>Eukaryota</taxon>
        <taxon>Fungi</taxon>
        <taxon>Dikarya</taxon>
        <taxon>Ascomycota</taxon>
        <taxon>Pezizomycotina</taxon>
        <taxon>Eurotiomycetes</taxon>
        <taxon>Eurotiomycetidae</taxon>
        <taxon>Eurotiales</taxon>
        <taxon>Aspergillaceae</taxon>
        <taxon>Aspergillus</taxon>
        <taxon>Aspergillus subgen. Circumdati</taxon>
    </lineage>
</organism>
<reference evidence="1 2" key="1">
    <citation type="submission" date="2019-04" db="EMBL/GenBank/DDBJ databases">
        <title>Aspergillus burnettii sp. nov., novel species from soil in southeast Queensland.</title>
        <authorList>
            <person name="Gilchrist C.L.M."/>
            <person name="Pitt J.I."/>
            <person name="Lange L."/>
            <person name="Lacey H.J."/>
            <person name="Vuong D."/>
            <person name="Midgley D.J."/>
            <person name="Greenfield P."/>
            <person name="Bradbury M."/>
            <person name="Lacey E."/>
            <person name="Busk P.K."/>
            <person name="Pilgaard B."/>
            <person name="Chooi Y.H."/>
            <person name="Piggott A.M."/>
        </authorList>
    </citation>
    <scope>NUCLEOTIDE SEQUENCE [LARGE SCALE GENOMIC DNA]</scope>
    <source>
        <strain evidence="1 2">FRR 5400</strain>
    </source>
</reference>
<dbReference type="EMBL" id="SPNV01000071">
    <property type="protein sequence ID" value="KAF5862551.1"/>
    <property type="molecule type" value="Genomic_DNA"/>
</dbReference>
<protein>
    <submittedName>
        <fullName evidence="1">Uncharacterized protein</fullName>
    </submittedName>
</protein>
<dbReference type="AlphaFoldDB" id="A0A8H6A8N0"/>
<gene>
    <name evidence="1" type="ORF">ETB97_011548</name>
</gene>
<proteinExistence type="predicted"/>
<comment type="caution">
    <text evidence="1">The sequence shown here is derived from an EMBL/GenBank/DDBJ whole genome shotgun (WGS) entry which is preliminary data.</text>
</comment>